<dbReference type="AlphaFoldDB" id="A0A3P6QGU1"/>
<keyword evidence="4" id="KW-0732">Signal</keyword>
<evidence type="ECO:0000313" key="6">
    <source>
        <dbReference type="Proteomes" id="UP000267096"/>
    </source>
</evidence>
<gene>
    <name evidence="5" type="ORF">ASIM_LOCUS12660</name>
</gene>
<dbReference type="InterPro" id="IPR038479">
    <property type="entry name" value="Transthyretin-like_sf"/>
</dbReference>
<organism evidence="5 6">
    <name type="scientific">Anisakis simplex</name>
    <name type="common">Herring worm</name>
    <dbReference type="NCBI Taxonomy" id="6269"/>
    <lineage>
        <taxon>Eukaryota</taxon>
        <taxon>Metazoa</taxon>
        <taxon>Ecdysozoa</taxon>
        <taxon>Nematoda</taxon>
        <taxon>Chromadorea</taxon>
        <taxon>Rhabditida</taxon>
        <taxon>Spirurina</taxon>
        <taxon>Ascaridomorpha</taxon>
        <taxon>Ascaridoidea</taxon>
        <taxon>Anisakidae</taxon>
        <taxon>Anisakis</taxon>
        <taxon>Anisakis simplex complex</taxon>
    </lineage>
</organism>
<proteinExistence type="inferred from homology"/>
<keyword evidence="3" id="KW-0964">Secreted</keyword>
<evidence type="ECO:0000256" key="3">
    <source>
        <dbReference type="ARBA" id="ARBA00022525"/>
    </source>
</evidence>
<protein>
    <submittedName>
        <fullName evidence="5">Uncharacterized protein</fullName>
    </submittedName>
</protein>
<evidence type="ECO:0000313" key="5">
    <source>
        <dbReference type="EMBL" id="VDK47889.1"/>
    </source>
</evidence>
<evidence type="ECO:0000256" key="4">
    <source>
        <dbReference type="ARBA" id="ARBA00022729"/>
    </source>
</evidence>
<dbReference type="InterPro" id="IPR001534">
    <property type="entry name" value="Transthyretin-like"/>
</dbReference>
<name>A0A3P6QGU1_ANISI</name>
<dbReference type="EMBL" id="UYRR01031227">
    <property type="protein sequence ID" value="VDK47889.1"/>
    <property type="molecule type" value="Genomic_DNA"/>
</dbReference>
<dbReference type="GO" id="GO:0005576">
    <property type="term" value="C:extracellular region"/>
    <property type="evidence" value="ECO:0007669"/>
    <property type="project" value="UniProtKB-SubCell"/>
</dbReference>
<reference evidence="5 6" key="1">
    <citation type="submission" date="2018-11" db="EMBL/GenBank/DDBJ databases">
        <authorList>
            <consortium name="Pathogen Informatics"/>
        </authorList>
    </citation>
    <scope>NUCLEOTIDE SEQUENCE [LARGE SCALE GENOMIC DNA]</scope>
</reference>
<dbReference type="OrthoDB" id="5912452at2759"/>
<dbReference type="Gene3D" id="2.60.40.3330">
    <property type="match status" value="1"/>
</dbReference>
<evidence type="ECO:0000256" key="2">
    <source>
        <dbReference type="ARBA" id="ARBA00010112"/>
    </source>
</evidence>
<dbReference type="Pfam" id="PF01060">
    <property type="entry name" value="TTR-52"/>
    <property type="match status" value="1"/>
</dbReference>
<keyword evidence="6" id="KW-1185">Reference proteome</keyword>
<dbReference type="GO" id="GO:0009986">
    <property type="term" value="C:cell surface"/>
    <property type="evidence" value="ECO:0007669"/>
    <property type="project" value="InterPro"/>
</dbReference>
<comment type="subcellular location">
    <subcellularLocation>
        <location evidence="1">Secreted</location>
    </subcellularLocation>
</comment>
<comment type="similarity">
    <text evidence="2">Belongs to the nematode transthyretin-like family.</text>
</comment>
<sequence>MASGFTTSNGSFLLKGHEWEISNIDPVLKIFHKCNDKGIPCERIWPIALPAKYITFGSEQPSKIMDIGILNLEVVLFRESRECVVNRQQHSTDY</sequence>
<dbReference type="Proteomes" id="UP000267096">
    <property type="component" value="Unassembled WGS sequence"/>
</dbReference>
<evidence type="ECO:0000256" key="1">
    <source>
        <dbReference type="ARBA" id="ARBA00004613"/>
    </source>
</evidence>
<dbReference type="PANTHER" id="PTHR21700">
    <property type="entry name" value="TRANSTHYRETIN-LIKE FAMILY PROTEIN-RELATED"/>
    <property type="match status" value="1"/>
</dbReference>
<accession>A0A3P6QGU1</accession>